<comment type="similarity">
    <text evidence="9">Belongs to the sodium:neurotransmitter symporter (SNF) (TC 2.A.22) family.</text>
</comment>
<dbReference type="InterPro" id="IPR000175">
    <property type="entry name" value="Na/ntran_symport"/>
</dbReference>
<dbReference type="PANTHER" id="PTHR11616:SF44">
    <property type="entry name" value="SODIUM- AND CHLORIDE-DEPENDENT TRANSPORTER XTRP3"/>
    <property type="match status" value="1"/>
</dbReference>
<feature type="binding site" evidence="8">
    <location>
        <position position="334"/>
    </location>
    <ligand>
        <name>Na(+)</name>
        <dbReference type="ChEBI" id="CHEBI:29101"/>
        <label>1</label>
    </ligand>
</feature>
<dbReference type="GO" id="GO:0005298">
    <property type="term" value="F:proline:sodium symporter activity"/>
    <property type="evidence" value="ECO:0007669"/>
    <property type="project" value="TreeGrafter"/>
</dbReference>
<evidence type="ECO:0000256" key="9">
    <source>
        <dbReference type="RuleBase" id="RU003732"/>
    </source>
</evidence>
<dbReference type="InterPro" id="IPR037272">
    <property type="entry name" value="SNS_sf"/>
</dbReference>
<comment type="subcellular location">
    <subcellularLocation>
        <location evidence="1">Membrane</location>
        <topology evidence="1">Multi-pass membrane protein</topology>
    </subcellularLocation>
</comment>
<feature type="transmembrane region" description="Helical" evidence="10">
    <location>
        <begin position="328"/>
        <end position="351"/>
    </location>
</feature>
<feature type="transmembrane region" description="Helical" evidence="10">
    <location>
        <begin position="292"/>
        <end position="316"/>
    </location>
</feature>
<feature type="transmembrane region" description="Helical" evidence="10">
    <location>
        <begin position="246"/>
        <end position="271"/>
    </location>
</feature>
<dbReference type="InterPro" id="IPR002438">
    <property type="entry name" value="Neutral_aa_SLC6"/>
</dbReference>
<feature type="transmembrane region" description="Helical" evidence="10">
    <location>
        <begin position="43"/>
        <end position="63"/>
    </location>
</feature>
<evidence type="ECO:0000256" key="6">
    <source>
        <dbReference type="ARBA" id="ARBA00023136"/>
    </source>
</evidence>
<feature type="binding site" evidence="8">
    <location>
        <position position="25"/>
    </location>
    <ligand>
        <name>Na(+)</name>
        <dbReference type="ChEBI" id="CHEBI:29101"/>
        <label>1</label>
    </ligand>
</feature>
<keyword evidence="2 9" id="KW-0813">Transport</keyword>
<keyword evidence="6 10" id="KW-0472">Membrane</keyword>
<feature type="transmembrane region" description="Helical" evidence="10">
    <location>
        <begin position="84"/>
        <end position="106"/>
    </location>
</feature>
<dbReference type="GO" id="GO:1904271">
    <property type="term" value="P:L-proline import across plasma membrane"/>
    <property type="evidence" value="ECO:0007669"/>
    <property type="project" value="TreeGrafter"/>
</dbReference>
<evidence type="ECO:0000256" key="2">
    <source>
        <dbReference type="ARBA" id="ARBA00022448"/>
    </source>
</evidence>
<evidence type="ECO:0000256" key="1">
    <source>
        <dbReference type="ARBA" id="ARBA00004141"/>
    </source>
</evidence>
<name>A0A060XFI0_ONCMY</name>
<dbReference type="EMBL" id="FR905106">
    <property type="protein sequence ID" value="CDQ76079.1"/>
    <property type="molecule type" value="Genomic_DNA"/>
</dbReference>
<evidence type="ECO:0000256" key="3">
    <source>
        <dbReference type="ARBA" id="ARBA00022692"/>
    </source>
</evidence>
<feature type="binding site" evidence="8">
    <location>
        <position position="29"/>
    </location>
    <ligand>
        <name>Na(+)</name>
        <dbReference type="ChEBI" id="CHEBI:29101"/>
        <label>1</label>
    </ligand>
</feature>
<dbReference type="PANTHER" id="PTHR11616">
    <property type="entry name" value="SODIUM/CHLORIDE DEPENDENT TRANSPORTER"/>
    <property type="match status" value="1"/>
</dbReference>
<evidence type="ECO:0000256" key="8">
    <source>
        <dbReference type="PIRSR" id="PIRSR600175-1"/>
    </source>
</evidence>
<dbReference type="PRINTS" id="PR01206">
    <property type="entry name" value="ORPHTRNSPORT"/>
</dbReference>
<dbReference type="SUPFAM" id="SSF161070">
    <property type="entry name" value="SNF-like"/>
    <property type="match status" value="1"/>
</dbReference>
<reference evidence="11" key="1">
    <citation type="journal article" date="2014" name="Nat. Commun.">
        <title>The rainbow trout genome provides novel insights into evolution after whole-genome duplication in vertebrates.</title>
        <authorList>
            <person name="Berthelot C."/>
            <person name="Brunet F."/>
            <person name="Chalopin D."/>
            <person name="Juanchich A."/>
            <person name="Bernard M."/>
            <person name="Noel B."/>
            <person name="Bento P."/>
            <person name="Da Silva C."/>
            <person name="Labadie K."/>
            <person name="Alberti A."/>
            <person name="Aury J.M."/>
            <person name="Louis A."/>
            <person name="Dehais P."/>
            <person name="Bardou P."/>
            <person name="Montfort J."/>
            <person name="Klopp C."/>
            <person name="Cabau C."/>
            <person name="Gaspin C."/>
            <person name="Thorgaard G.H."/>
            <person name="Boussaha M."/>
            <person name="Quillet E."/>
            <person name="Guyomard R."/>
            <person name="Galiana D."/>
            <person name="Bobe J."/>
            <person name="Volff J.N."/>
            <person name="Genet C."/>
            <person name="Wincker P."/>
            <person name="Jaillon O."/>
            <person name="Roest Crollius H."/>
            <person name="Guiguen Y."/>
        </authorList>
    </citation>
    <scope>NUCLEOTIDE SEQUENCE [LARGE SCALE GENOMIC DNA]</scope>
</reference>
<dbReference type="PRINTS" id="PR00176">
    <property type="entry name" value="NANEUSMPORT"/>
</dbReference>
<dbReference type="PaxDb" id="8022-A0A060XFI0"/>
<keyword evidence="7" id="KW-0325">Glycoprotein</keyword>
<dbReference type="PROSITE" id="PS00610">
    <property type="entry name" value="NA_NEUROTRAN_SYMP_1"/>
    <property type="match status" value="1"/>
</dbReference>
<sequence length="660" mass="74087">MGKDAARAEWDNPMQFVLACVSYAVGLGNVWRFPYLCQMHGGGGFLIPYMLMLVLLGVPLFYMELAIGQKMRLGSIGAWRAISPYLGGVGMASVVTSMYLCLYYNVINAWSFWYLFHSFQVSSSLTIQSSITCYIQSYCQMYPELTEPKPSLSFECTLLTVLFGILEDASILPWAECPANSNLTGPVEECERATPTQYFFYRETLDISGSIEENGGIHMGQALCLLLAWIIVYLFIVKGVKSTGKVVYFTATFPYLVLIIYLIRGVTLHGAINGVKYMFTPKMEQLAKPTTWINAATQIFFSLGLGFGSLIAFASYNQYNNNFEKQAIVVSMVNSGTSIFASIVTFSIYGFKATFNYESCLERVRLLLLNTFDLAEDTISLENVNHWIAELNRTHPEQFASLGGRLETCDLEAELDTVVVVNKCFLNKEVFSKVSASRKIQVKVFLNILFITLFKILFDEIGFQTFSEDGQGLCCVLSYPVGLVCVTNRCVLSYPVGLVCLFCLLLGLGFTTRSGNYWFTMFNDYGATFSLLFIVLIEVITVCYIYGIKRFEKDVEDMLGHRLNWYWKIMLAGVSPILLIALFIFYIVNYIQGGTPTYQAWNKELGKSVVTEYPPYAQAFIGLLLASSVCCIPLTALYTYCKKRNLASGKRERTVSTVSL</sequence>
<gene>
    <name evidence="11" type="ORF">GSONMT00047673001</name>
</gene>
<feature type="binding site" evidence="8">
    <location>
        <position position="459"/>
    </location>
    <ligand>
        <name>Na(+)</name>
        <dbReference type="ChEBI" id="CHEBI:29101"/>
        <label>1</label>
    </ligand>
</feature>
<evidence type="ECO:0000256" key="10">
    <source>
        <dbReference type="SAM" id="Phobius"/>
    </source>
</evidence>
<feature type="binding site" evidence="8">
    <location>
        <position position="24"/>
    </location>
    <ligand>
        <name>Na(+)</name>
        <dbReference type="ChEBI" id="CHEBI:29101"/>
        <label>1</label>
    </ligand>
</feature>
<evidence type="ECO:0000313" key="12">
    <source>
        <dbReference type="Proteomes" id="UP000193380"/>
    </source>
</evidence>
<evidence type="ECO:0000256" key="7">
    <source>
        <dbReference type="ARBA" id="ARBA00023180"/>
    </source>
</evidence>
<organism evidence="11 12">
    <name type="scientific">Oncorhynchus mykiss</name>
    <name type="common">Rainbow trout</name>
    <name type="synonym">Salmo gairdneri</name>
    <dbReference type="NCBI Taxonomy" id="8022"/>
    <lineage>
        <taxon>Eukaryota</taxon>
        <taxon>Metazoa</taxon>
        <taxon>Chordata</taxon>
        <taxon>Craniata</taxon>
        <taxon>Vertebrata</taxon>
        <taxon>Euteleostomi</taxon>
        <taxon>Actinopterygii</taxon>
        <taxon>Neopterygii</taxon>
        <taxon>Teleostei</taxon>
        <taxon>Protacanthopterygii</taxon>
        <taxon>Salmoniformes</taxon>
        <taxon>Salmonidae</taxon>
        <taxon>Salmoninae</taxon>
        <taxon>Oncorhynchus</taxon>
    </lineage>
</organism>
<feature type="transmembrane region" description="Helical" evidence="10">
    <location>
        <begin position="525"/>
        <end position="548"/>
    </location>
</feature>
<feature type="binding site" evidence="8">
    <location>
        <position position="302"/>
    </location>
    <ligand>
        <name>Na(+)</name>
        <dbReference type="ChEBI" id="CHEBI:29101"/>
        <label>1</label>
    </ligand>
</feature>
<feature type="transmembrane region" description="Helical" evidence="10">
    <location>
        <begin position="569"/>
        <end position="588"/>
    </location>
</feature>
<feature type="transmembrane region" description="Helical" evidence="10">
    <location>
        <begin position="12"/>
        <end position="31"/>
    </location>
</feature>
<dbReference type="GO" id="GO:0015816">
    <property type="term" value="P:glycine transport"/>
    <property type="evidence" value="ECO:0007669"/>
    <property type="project" value="TreeGrafter"/>
</dbReference>
<keyword evidence="3 9" id="KW-0812">Transmembrane</keyword>
<feature type="transmembrane region" description="Helical" evidence="10">
    <location>
        <begin position="616"/>
        <end position="641"/>
    </location>
</feature>
<dbReference type="Proteomes" id="UP000193380">
    <property type="component" value="Unassembled WGS sequence"/>
</dbReference>
<feature type="transmembrane region" description="Helical" evidence="10">
    <location>
        <begin position="222"/>
        <end position="240"/>
    </location>
</feature>
<dbReference type="GO" id="GO:0015193">
    <property type="term" value="F:L-proline transmembrane transporter activity"/>
    <property type="evidence" value="ECO:0007669"/>
    <property type="project" value="TreeGrafter"/>
</dbReference>
<dbReference type="GO" id="GO:0046872">
    <property type="term" value="F:metal ion binding"/>
    <property type="evidence" value="ECO:0007669"/>
    <property type="project" value="UniProtKB-KW"/>
</dbReference>
<evidence type="ECO:0000256" key="5">
    <source>
        <dbReference type="ARBA" id="ARBA00022989"/>
    </source>
</evidence>
<keyword evidence="4 9" id="KW-0769">Symport</keyword>
<dbReference type="PROSITE" id="PS50267">
    <property type="entry name" value="NA_NEUROTRAN_SYMP_3"/>
    <property type="match status" value="1"/>
</dbReference>
<dbReference type="Pfam" id="PF00209">
    <property type="entry name" value="SNF"/>
    <property type="match status" value="1"/>
</dbReference>
<keyword evidence="8" id="KW-0479">Metal-binding</keyword>
<keyword evidence="8" id="KW-0915">Sodium</keyword>
<feature type="transmembrane region" description="Helical" evidence="10">
    <location>
        <begin position="494"/>
        <end position="513"/>
    </location>
</feature>
<keyword evidence="5 10" id="KW-1133">Transmembrane helix</keyword>
<protein>
    <recommendedName>
        <fullName evidence="9">Transporter</fullName>
    </recommendedName>
</protein>
<dbReference type="GO" id="GO:0016324">
    <property type="term" value="C:apical plasma membrane"/>
    <property type="evidence" value="ECO:0007669"/>
    <property type="project" value="TreeGrafter"/>
</dbReference>
<evidence type="ECO:0000313" key="11">
    <source>
        <dbReference type="EMBL" id="CDQ76079.1"/>
    </source>
</evidence>
<accession>A0A060XFI0</accession>
<reference evidence="11" key="2">
    <citation type="submission" date="2014-03" db="EMBL/GenBank/DDBJ databases">
        <authorList>
            <person name="Genoscope - CEA"/>
        </authorList>
    </citation>
    <scope>NUCLEOTIDE SEQUENCE</scope>
</reference>
<dbReference type="AlphaFoldDB" id="A0A060XFI0"/>
<dbReference type="STRING" id="8022.A0A060XFI0"/>
<evidence type="ECO:0000256" key="4">
    <source>
        <dbReference type="ARBA" id="ARBA00022847"/>
    </source>
</evidence>
<proteinExistence type="inferred from homology"/>